<keyword evidence="2" id="KW-1185">Reference proteome</keyword>
<protein>
    <submittedName>
        <fullName evidence="1">Uncharacterized protein</fullName>
    </submittedName>
</protein>
<organism evidence="1 2">
    <name type="scientific">Aquimarina gracilis</name>
    <dbReference type="NCBI Taxonomy" id="874422"/>
    <lineage>
        <taxon>Bacteria</taxon>
        <taxon>Pseudomonadati</taxon>
        <taxon>Bacteroidota</taxon>
        <taxon>Flavobacteriia</taxon>
        <taxon>Flavobacteriales</taxon>
        <taxon>Flavobacteriaceae</taxon>
        <taxon>Aquimarina</taxon>
    </lineage>
</organism>
<reference evidence="1 2" key="1">
    <citation type="journal article" date="2013" name="Int. J. Syst. Evol. Microbiol.">
        <title>Aquimarina gracilis sp. nov., isolated from the gut microflora of a mussel, Mytilus coruscus, and emended description of Aquimarina spongiae.</title>
        <authorList>
            <person name="Park S.C."/>
            <person name="Choe H.N."/>
            <person name="Baik K.S."/>
            <person name="Seong C.N."/>
        </authorList>
    </citation>
    <scope>NUCLEOTIDE SEQUENCE [LARGE SCALE GENOMIC DNA]</scope>
    <source>
        <strain evidence="1 2">PSC32</strain>
    </source>
</reference>
<accession>A0ABU6A199</accession>
<name>A0ABU6A199_9FLAO</name>
<dbReference type="RefSeq" id="WP_324181959.1">
    <property type="nucleotide sequence ID" value="NZ_BAABAW010000006.1"/>
</dbReference>
<sequence length="169" mass="18593">MNRPFGLFAIIILFMSCSEGDIIETDINFTATPEDCFNGNDFVIYKIDTDTNRSISLNFTSSSFEVNQVPAENASETITLNGTSNVLIYRQFDSAINGEEYFCASIPPSGIIVTEELISENGTATISYTPISGNTFTRTIVVSNVTFKGPGIEIREEVFEFGSYEITTP</sequence>
<dbReference type="PROSITE" id="PS51257">
    <property type="entry name" value="PROKAR_LIPOPROTEIN"/>
    <property type="match status" value="1"/>
</dbReference>
<evidence type="ECO:0000313" key="1">
    <source>
        <dbReference type="EMBL" id="MEB3347935.1"/>
    </source>
</evidence>
<comment type="caution">
    <text evidence="1">The sequence shown here is derived from an EMBL/GenBank/DDBJ whole genome shotgun (WGS) entry which is preliminary data.</text>
</comment>
<dbReference type="Proteomes" id="UP001327027">
    <property type="component" value="Unassembled WGS sequence"/>
</dbReference>
<evidence type="ECO:0000313" key="2">
    <source>
        <dbReference type="Proteomes" id="UP001327027"/>
    </source>
</evidence>
<gene>
    <name evidence="1" type="ORF">U6A24_20840</name>
</gene>
<proteinExistence type="predicted"/>
<dbReference type="EMBL" id="JAYKLX010000011">
    <property type="protein sequence ID" value="MEB3347935.1"/>
    <property type="molecule type" value="Genomic_DNA"/>
</dbReference>